<dbReference type="AlphaFoldDB" id="A0AAW6U6M4"/>
<dbReference type="GO" id="GO:0004553">
    <property type="term" value="F:hydrolase activity, hydrolyzing O-glycosyl compounds"/>
    <property type="evidence" value="ECO:0007669"/>
    <property type="project" value="InterPro"/>
</dbReference>
<dbReference type="Proteomes" id="UP001431776">
    <property type="component" value="Unassembled WGS sequence"/>
</dbReference>
<evidence type="ECO:0000256" key="3">
    <source>
        <dbReference type="ARBA" id="ARBA00023326"/>
    </source>
</evidence>
<evidence type="ECO:0000259" key="4">
    <source>
        <dbReference type="Pfam" id="PF00331"/>
    </source>
</evidence>
<dbReference type="RefSeq" id="WP_349246609.1">
    <property type="nucleotide sequence ID" value="NZ_JASCXX010000030.1"/>
</dbReference>
<name>A0AAW6U6M4_9BACT</name>
<dbReference type="Pfam" id="PF00331">
    <property type="entry name" value="Glyco_hydro_10"/>
    <property type="match status" value="1"/>
</dbReference>
<keyword evidence="6" id="KW-1185">Reference proteome</keyword>
<keyword evidence="3" id="KW-0624">Polysaccharide degradation</keyword>
<protein>
    <recommendedName>
        <fullName evidence="4">GH10 domain-containing protein</fullName>
    </recommendedName>
</protein>
<dbReference type="InterPro" id="IPR017853">
    <property type="entry name" value="GH"/>
</dbReference>
<feature type="domain" description="GH10" evidence="4">
    <location>
        <begin position="175"/>
        <end position="287"/>
    </location>
</feature>
<dbReference type="GO" id="GO:0000272">
    <property type="term" value="P:polysaccharide catabolic process"/>
    <property type="evidence" value="ECO:0007669"/>
    <property type="project" value="UniProtKB-KW"/>
</dbReference>
<accession>A0AAW6U6M4</accession>
<keyword evidence="1" id="KW-0378">Hydrolase</keyword>
<evidence type="ECO:0000313" key="5">
    <source>
        <dbReference type="EMBL" id="MDI6451201.1"/>
    </source>
</evidence>
<dbReference type="SUPFAM" id="SSF51445">
    <property type="entry name" value="(Trans)glycosidases"/>
    <property type="match status" value="1"/>
</dbReference>
<keyword evidence="2" id="KW-0119">Carbohydrate metabolism</keyword>
<reference evidence="5" key="1">
    <citation type="submission" date="2023-05" db="EMBL/GenBank/DDBJ databases">
        <title>Anaerotaeda fermentans gen. nov., sp. nov., a novel anaerobic planctomycete of the new family within the order Sedimentisphaerales isolated from Taman Peninsula, Russia.</title>
        <authorList>
            <person name="Khomyakova M.A."/>
            <person name="Merkel A.Y."/>
            <person name="Slobodkin A.I."/>
        </authorList>
    </citation>
    <scope>NUCLEOTIDE SEQUENCE</scope>
    <source>
        <strain evidence="5">M17dextr</strain>
    </source>
</reference>
<comment type="caution">
    <text evidence="5">The sequence shown here is derived from an EMBL/GenBank/DDBJ whole genome shotgun (WGS) entry which is preliminary data.</text>
</comment>
<dbReference type="EMBL" id="JASCXX010000030">
    <property type="protein sequence ID" value="MDI6451201.1"/>
    <property type="molecule type" value="Genomic_DNA"/>
</dbReference>
<gene>
    <name evidence="5" type="ORF">QJ522_19215</name>
</gene>
<dbReference type="Gene3D" id="3.20.20.80">
    <property type="entry name" value="Glycosidases"/>
    <property type="match status" value="1"/>
</dbReference>
<evidence type="ECO:0000313" key="6">
    <source>
        <dbReference type="Proteomes" id="UP001431776"/>
    </source>
</evidence>
<dbReference type="InterPro" id="IPR001000">
    <property type="entry name" value="GH10_dom"/>
</dbReference>
<organism evidence="5 6">
    <name type="scientific">Anaerobaca lacustris</name>
    <dbReference type="NCBI Taxonomy" id="3044600"/>
    <lineage>
        <taxon>Bacteria</taxon>
        <taxon>Pseudomonadati</taxon>
        <taxon>Planctomycetota</taxon>
        <taxon>Phycisphaerae</taxon>
        <taxon>Sedimentisphaerales</taxon>
        <taxon>Anaerobacaceae</taxon>
        <taxon>Anaerobaca</taxon>
    </lineage>
</organism>
<proteinExistence type="predicted"/>
<evidence type="ECO:0000256" key="2">
    <source>
        <dbReference type="ARBA" id="ARBA00023277"/>
    </source>
</evidence>
<sequence>MKFHVFQDGKAVESFLPCGAYLFGTDGISVRRTKIGFKKGYVECVRPNMETAGLALLWPIQGFGRILLPTTCLPERDRPYNLNVEIVRAKLMQITNRREDWSFFDEIEGMEGVSQQSQDLFIDAIQNIGDPERASQLADESLRKAMVYSEKLAVRQGKSLFDRRRKSHGFSRGCLGCRIDPALMSKSAYVDKLAELFASVTVPVNWARIETRQGHYDFSDLDACITMLSRRKAVLSAGPLLRFSKESLPDWLLQSGMGFEKMRETAYQFVSKVVARYAAMVHRWYVISGLNAVNQFNFNFEQILEMTRAANMAVRAAGSRAVRVIEVSCPWGEYYATTPGSIPPFVYMDMVVQSGTSFDAFGLQMRFGKDESGMHLRDMMQISSILDCFAPVAKPLHITDVQIPSESGKGPFSVDVAGLWHRKWDQARQGQWLDRFYKIVLSKPFVEAVNYGSLADDPAETIPHGGLLTEQLEPKEAFATLKRLHVSMFKR</sequence>
<evidence type="ECO:0000256" key="1">
    <source>
        <dbReference type="ARBA" id="ARBA00022801"/>
    </source>
</evidence>